<evidence type="ECO:0000259" key="2">
    <source>
        <dbReference type="Pfam" id="PF08546"/>
    </source>
</evidence>
<dbReference type="SUPFAM" id="SSF48179">
    <property type="entry name" value="6-phosphogluconate dehydrogenase C-terminal domain-like"/>
    <property type="match status" value="1"/>
</dbReference>
<protein>
    <recommendedName>
        <fullName evidence="2">Ketopantoate reductase C-terminal domain-containing protein</fullName>
    </recommendedName>
</protein>
<feature type="compositionally biased region" description="Basic and acidic residues" evidence="1">
    <location>
        <begin position="151"/>
        <end position="176"/>
    </location>
</feature>
<evidence type="ECO:0000313" key="4">
    <source>
        <dbReference type="Proteomes" id="UP000184330"/>
    </source>
</evidence>
<dbReference type="InterPro" id="IPR013328">
    <property type="entry name" value="6PGD_dom2"/>
</dbReference>
<dbReference type="AlphaFoldDB" id="A0A1L7XI32"/>
<feature type="region of interest" description="Disordered" evidence="1">
    <location>
        <begin position="151"/>
        <end position="187"/>
    </location>
</feature>
<dbReference type="EMBL" id="FJOG01000027">
    <property type="protein sequence ID" value="CZR64684.1"/>
    <property type="molecule type" value="Genomic_DNA"/>
</dbReference>
<evidence type="ECO:0000256" key="1">
    <source>
        <dbReference type="SAM" id="MobiDB-lite"/>
    </source>
</evidence>
<keyword evidence="4" id="KW-1185">Reference proteome</keyword>
<accession>A0A1L7XI32</accession>
<dbReference type="OrthoDB" id="73846at2759"/>
<proteinExistence type="predicted"/>
<name>A0A1L7XI32_9HELO</name>
<evidence type="ECO:0000313" key="3">
    <source>
        <dbReference type="EMBL" id="CZR64684.1"/>
    </source>
</evidence>
<dbReference type="Proteomes" id="UP000184330">
    <property type="component" value="Unassembled WGS sequence"/>
</dbReference>
<sequence>MPKASLLKLRRKYYKVILHPIVLRNVPRMDERRNWAQYLVNTLLQVPAFRAKEVNQAKSISHRTYRMAATAILGPLSVLKDSKKVDKHIEFNPDIVHSWVLDVAQGRNTDIDAINGWLVNRGELIGEPCPTHKAAIELVKKKTEENRIKEEAKGAALEAKQDFRSISPEREPKGEPSEDEIYGPEKLEKRRMEKLACQRENFGKLPLPESYVKPEIRPFGGARRVRG</sequence>
<dbReference type="InterPro" id="IPR013752">
    <property type="entry name" value="KPA_reductase"/>
</dbReference>
<feature type="domain" description="Ketopantoate reductase C-terminal" evidence="2">
    <location>
        <begin position="82"/>
        <end position="142"/>
    </location>
</feature>
<dbReference type="Gene3D" id="1.10.1040.10">
    <property type="entry name" value="N-(1-d-carboxylethyl)-l-norvaline Dehydrogenase, domain 2"/>
    <property type="match status" value="1"/>
</dbReference>
<dbReference type="Pfam" id="PF08546">
    <property type="entry name" value="ApbA_C"/>
    <property type="match status" value="1"/>
</dbReference>
<gene>
    <name evidence="3" type="ORF">PAC_14582</name>
</gene>
<organism evidence="3 4">
    <name type="scientific">Phialocephala subalpina</name>
    <dbReference type="NCBI Taxonomy" id="576137"/>
    <lineage>
        <taxon>Eukaryota</taxon>
        <taxon>Fungi</taxon>
        <taxon>Dikarya</taxon>
        <taxon>Ascomycota</taxon>
        <taxon>Pezizomycotina</taxon>
        <taxon>Leotiomycetes</taxon>
        <taxon>Helotiales</taxon>
        <taxon>Mollisiaceae</taxon>
        <taxon>Phialocephala</taxon>
        <taxon>Phialocephala fortinii species complex</taxon>
    </lineage>
</organism>
<dbReference type="InterPro" id="IPR008927">
    <property type="entry name" value="6-PGluconate_DH-like_C_sf"/>
</dbReference>
<reference evidence="3 4" key="1">
    <citation type="submission" date="2016-03" db="EMBL/GenBank/DDBJ databases">
        <authorList>
            <person name="Ploux O."/>
        </authorList>
    </citation>
    <scope>NUCLEOTIDE SEQUENCE [LARGE SCALE GENOMIC DNA]</scope>
    <source>
        <strain evidence="3 4">UAMH 11012</strain>
    </source>
</reference>